<dbReference type="Gene3D" id="3.40.50.2300">
    <property type="match status" value="1"/>
</dbReference>
<dbReference type="Proteomes" id="UP000068603">
    <property type="component" value="Unassembled WGS sequence"/>
</dbReference>
<dbReference type="InterPro" id="IPR003594">
    <property type="entry name" value="HATPase_dom"/>
</dbReference>
<dbReference type="InterPro" id="IPR001789">
    <property type="entry name" value="Sig_transdc_resp-reg_receiver"/>
</dbReference>
<dbReference type="InterPro" id="IPR036097">
    <property type="entry name" value="HisK_dim/P_sf"/>
</dbReference>
<reference evidence="12 13" key="1">
    <citation type="submission" date="2015-11" db="EMBL/GenBank/DDBJ databases">
        <title>Expanding the genomic diversity of Burkholderia species for the development of highly accurate diagnostics.</title>
        <authorList>
            <person name="Sahl J."/>
            <person name="Keim P."/>
            <person name="Wagner D."/>
        </authorList>
    </citation>
    <scope>NUCLEOTIDE SEQUENCE [LARGE SCALE GENOMIC DNA]</scope>
    <source>
        <strain evidence="12 13">MSMB1960WGS</strain>
    </source>
</reference>
<dbReference type="InterPro" id="IPR036890">
    <property type="entry name" value="HATPase_C_sf"/>
</dbReference>
<dbReference type="SUPFAM" id="SSF55874">
    <property type="entry name" value="ATPase domain of HSP90 chaperone/DNA topoisomerase II/histidine kinase"/>
    <property type="match status" value="1"/>
</dbReference>
<dbReference type="AlphaFoldDB" id="A0A119W263"/>
<evidence type="ECO:0000256" key="2">
    <source>
        <dbReference type="ARBA" id="ARBA00004429"/>
    </source>
</evidence>
<dbReference type="PROSITE" id="PS50109">
    <property type="entry name" value="HIS_KIN"/>
    <property type="match status" value="1"/>
</dbReference>
<dbReference type="Gene3D" id="3.30.565.10">
    <property type="entry name" value="Histidine kinase-like ATPase, C-terminal domain"/>
    <property type="match status" value="1"/>
</dbReference>
<dbReference type="SMART" id="SM00388">
    <property type="entry name" value="HisKA"/>
    <property type="match status" value="1"/>
</dbReference>
<dbReference type="Gene3D" id="3.30.450.20">
    <property type="entry name" value="PAS domain"/>
    <property type="match status" value="1"/>
</dbReference>
<dbReference type="Pfam" id="PF00512">
    <property type="entry name" value="HisKA"/>
    <property type="match status" value="1"/>
</dbReference>
<dbReference type="Gene3D" id="1.10.287.130">
    <property type="match status" value="1"/>
</dbReference>
<keyword evidence="5" id="KW-0808">Transferase</keyword>
<dbReference type="InterPro" id="IPR003661">
    <property type="entry name" value="HisK_dim/P_dom"/>
</dbReference>
<evidence type="ECO:0000259" key="9">
    <source>
        <dbReference type="PROSITE" id="PS50110"/>
    </source>
</evidence>
<dbReference type="PROSITE" id="PS50110">
    <property type="entry name" value="RESPONSE_REGULATORY"/>
    <property type="match status" value="1"/>
</dbReference>
<dbReference type="SUPFAM" id="SSF52172">
    <property type="entry name" value="CheY-like"/>
    <property type="match status" value="1"/>
</dbReference>
<feature type="modified residue" description="4-aspartylphosphate" evidence="7">
    <location>
        <position position="458"/>
    </location>
</feature>
<dbReference type="PANTHER" id="PTHR43047:SF72">
    <property type="entry name" value="OSMOSENSING HISTIDINE PROTEIN KINASE SLN1"/>
    <property type="match status" value="1"/>
</dbReference>
<dbReference type="CDD" id="cd00082">
    <property type="entry name" value="HisKA"/>
    <property type="match status" value="1"/>
</dbReference>
<comment type="subcellular location">
    <subcellularLocation>
        <location evidence="2">Cell inner membrane</location>
        <topology evidence="2">Multi-pass membrane protein</topology>
    </subcellularLocation>
</comment>
<dbReference type="GO" id="GO:0005886">
    <property type="term" value="C:plasma membrane"/>
    <property type="evidence" value="ECO:0007669"/>
    <property type="project" value="UniProtKB-SubCell"/>
</dbReference>
<dbReference type="SMART" id="SM00448">
    <property type="entry name" value="REC"/>
    <property type="match status" value="1"/>
</dbReference>
<dbReference type="InterPro" id="IPR000014">
    <property type="entry name" value="PAS"/>
</dbReference>
<dbReference type="SUPFAM" id="SSF55785">
    <property type="entry name" value="PYP-like sensor domain (PAS domain)"/>
    <property type="match status" value="1"/>
</dbReference>
<dbReference type="PROSITE" id="PS50112">
    <property type="entry name" value="PAS"/>
    <property type="match status" value="1"/>
</dbReference>
<dbReference type="PROSITE" id="PS50113">
    <property type="entry name" value="PAC"/>
    <property type="match status" value="1"/>
</dbReference>
<dbReference type="SMART" id="SM00086">
    <property type="entry name" value="PAC"/>
    <property type="match status" value="1"/>
</dbReference>
<dbReference type="PANTHER" id="PTHR43047">
    <property type="entry name" value="TWO-COMPONENT HISTIDINE PROTEIN KINASE"/>
    <property type="match status" value="1"/>
</dbReference>
<dbReference type="InterPro" id="IPR004358">
    <property type="entry name" value="Sig_transdc_His_kin-like_C"/>
</dbReference>
<dbReference type="STRING" id="1503054.WT74_20985"/>
<feature type="domain" description="PAC" evidence="11">
    <location>
        <begin position="94"/>
        <end position="146"/>
    </location>
</feature>
<comment type="catalytic activity">
    <reaction evidence="1">
        <text>ATP + protein L-histidine = ADP + protein N-phospho-L-histidine.</text>
        <dbReference type="EC" id="2.7.13.3"/>
    </reaction>
</comment>
<evidence type="ECO:0000313" key="13">
    <source>
        <dbReference type="Proteomes" id="UP000068603"/>
    </source>
</evidence>
<dbReference type="FunFam" id="3.30.565.10:FF:000006">
    <property type="entry name" value="Sensor histidine kinase WalK"/>
    <property type="match status" value="1"/>
</dbReference>
<keyword evidence="6 12" id="KW-0418">Kinase</keyword>
<dbReference type="CDD" id="cd00130">
    <property type="entry name" value="PAS"/>
    <property type="match status" value="1"/>
</dbReference>
<dbReference type="SMART" id="SM00387">
    <property type="entry name" value="HATPase_c"/>
    <property type="match status" value="1"/>
</dbReference>
<dbReference type="PRINTS" id="PR00344">
    <property type="entry name" value="BCTRLSENSOR"/>
</dbReference>
<keyword evidence="4 7" id="KW-0597">Phosphoprotein</keyword>
<protein>
    <recommendedName>
        <fullName evidence="3">histidine kinase</fullName>
        <ecNumber evidence="3">2.7.13.3</ecNumber>
    </recommendedName>
</protein>
<evidence type="ECO:0000256" key="7">
    <source>
        <dbReference type="PROSITE-ProRule" id="PRU00169"/>
    </source>
</evidence>
<dbReference type="InterPro" id="IPR013655">
    <property type="entry name" value="PAS_fold_3"/>
</dbReference>
<feature type="domain" description="Response regulatory" evidence="9">
    <location>
        <begin position="408"/>
        <end position="525"/>
    </location>
</feature>
<comment type="caution">
    <text evidence="12">The sequence shown here is derived from an EMBL/GenBank/DDBJ whole genome shotgun (WGS) entry which is preliminary data.</text>
</comment>
<organism evidence="12">
    <name type="scientific">Burkholderia stagnalis</name>
    <dbReference type="NCBI Taxonomy" id="1503054"/>
    <lineage>
        <taxon>Bacteria</taxon>
        <taxon>Pseudomonadati</taxon>
        <taxon>Pseudomonadota</taxon>
        <taxon>Betaproteobacteria</taxon>
        <taxon>Burkholderiales</taxon>
        <taxon>Burkholderiaceae</taxon>
        <taxon>Burkholderia</taxon>
        <taxon>Burkholderia cepacia complex</taxon>
    </lineage>
</organism>
<dbReference type="InterPro" id="IPR000700">
    <property type="entry name" value="PAS-assoc_C"/>
</dbReference>
<evidence type="ECO:0000256" key="3">
    <source>
        <dbReference type="ARBA" id="ARBA00012438"/>
    </source>
</evidence>
<dbReference type="InterPro" id="IPR011006">
    <property type="entry name" value="CheY-like_superfamily"/>
</dbReference>
<dbReference type="Pfam" id="PF00072">
    <property type="entry name" value="Response_reg"/>
    <property type="match status" value="1"/>
</dbReference>
<evidence type="ECO:0000259" key="11">
    <source>
        <dbReference type="PROSITE" id="PS50113"/>
    </source>
</evidence>
<dbReference type="SMART" id="SM00091">
    <property type="entry name" value="PAS"/>
    <property type="match status" value="1"/>
</dbReference>
<dbReference type="Pfam" id="PF02518">
    <property type="entry name" value="HATPase_c"/>
    <property type="match status" value="1"/>
</dbReference>
<dbReference type="NCBIfam" id="TIGR00229">
    <property type="entry name" value="sensory_box"/>
    <property type="match status" value="1"/>
</dbReference>
<dbReference type="GO" id="GO:0009927">
    <property type="term" value="F:histidine phosphotransfer kinase activity"/>
    <property type="evidence" value="ECO:0007669"/>
    <property type="project" value="TreeGrafter"/>
</dbReference>
<dbReference type="InterPro" id="IPR035965">
    <property type="entry name" value="PAS-like_dom_sf"/>
</dbReference>
<name>A0A119W263_9BURK</name>
<evidence type="ECO:0000256" key="1">
    <source>
        <dbReference type="ARBA" id="ARBA00000085"/>
    </source>
</evidence>
<dbReference type="InterPro" id="IPR005467">
    <property type="entry name" value="His_kinase_dom"/>
</dbReference>
<dbReference type="Pfam" id="PF08447">
    <property type="entry name" value="PAS_3"/>
    <property type="match status" value="1"/>
</dbReference>
<proteinExistence type="predicted"/>
<feature type="domain" description="Histidine kinase" evidence="8">
    <location>
        <begin position="157"/>
        <end position="375"/>
    </location>
</feature>
<dbReference type="InterPro" id="IPR001610">
    <property type="entry name" value="PAC"/>
</dbReference>
<dbReference type="SUPFAM" id="SSF47384">
    <property type="entry name" value="Homodimeric domain of signal transducing histidine kinase"/>
    <property type="match status" value="1"/>
</dbReference>
<evidence type="ECO:0000256" key="6">
    <source>
        <dbReference type="ARBA" id="ARBA00022777"/>
    </source>
</evidence>
<evidence type="ECO:0000313" key="12">
    <source>
        <dbReference type="EMBL" id="KWA66267.1"/>
    </source>
</evidence>
<evidence type="ECO:0000259" key="10">
    <source>
        <dbReference type="PROSITE" id="PS50112"/>
    </source>
</evidence>
<gene>
    <name evidence="12" type="ORF">WT44_00015</name>
</gene>
<evidence type="ECO:0000256" key="4">
    <source>
        <dbReference type="ARBA" id="ARBA00022553"/>
    </source>
</evidence>
<dbReference type="GO" id="GO:0000155">
    <property type="term" value="F:phosphorelay sensor kinase activity"/>
    <property type="evidence" value="ECO:0007669"/>
    <property type="project" value="InterPro"/>
</dbReference>
<feature type="domain" description="PAS" evidence="10">
    <location>
        <begin position="20"/>
        <end position="91"/>
    </location>
</feature>
<evidence type="ECO:0000256" key="5">
    <source>
        <dbReference type="ARBA" id="ARBA00022679"/>
    </source>
</evidence>
<accession>A0A119W263</accession>
<dbReference type="EMBL" id="LPHB01000022">
    <property type="protein sequence ID" value="KWA66267.1"/>
    <property type="molecule type" value="Genomic_DNA"/>
</dbReference>
<evidence type="ECO:0000259" key="8">
    <source>
        <dbReference type="PROSITE" id="PS50109"/>
    </source>
</evidence>
<sequence length="532" mass="57347">MHQADPSAQSPREAGEAIDGERGFRALADAIPHIVWTSDPTGSIDFVNQRGLDFGGITLSQAQGWDNWSPFVHPDDLQPVYDRWAHSIATGDEFVTEYRLRSADGGYRWFLCRALPYRDRDGRIVKWFGTETDIEDQKQAQAAAERANRAKSDFLSSMSHELRSPLNAILGFAQLMASDAPPPTPSQQASIDQILRAGWHLLELINEVLDLARIESGQVPMSIEAVPLSEMLDECASMIAPQARQRGIDARFAPVGPLTHVRADRTRVKQIVVNLLSNAIKYNRPAGTVEVACATHPPGRVRISVRDTGPGLSPDQLGRLFQPFERLGQEAGGEEGTGIGLVVAKRLTELMGGAIGVDSTVGEGSVFWIELDAAPAPECASAAAVQQPAAPAGDAIGGDAAAVQPAHTVLYIEDNPANLKLVEQLVARRADLRMLSAATGGHGVELARRARPRVIVMDINLPDISGIDALARLRAQPETADIPVVALSSNAMARDVEKGLKAGFFRYLTKPIRIDQFMQALAEAVAAADGRP</sequence>
<dbReference type="FunFam" id="3.30.450.20:FF:000099">
    <property type="entry name" value="Sensory box sensor histidine kinase"/>
    <property type="match status" value="1"/>
</dbReference>
<dbReference type="EC" id="2.7.13.3" evidence="3"/>